<feature type="domain" description="HTH merR-type" evidence="4">
    <location>
        <begin position="258"/>
        <end position="327"/>
    </location>
</feature>
<evidence type="ECO:0000313" key="7">
    <source>
        <dbReference type="Proteomes" id="UP000177416"/>
    </source>
</evidence>
<dbReference type="EMBL" id="MFJJ01000058">
    <property type="protein sequence ID" value="OGG12613.1"/>
    <property type="molecule type" value="Genomic_DNA"/>
</dbReference>
<dbReference type="SUPFAM" id="SSF140931">
    <property type="entry name" value="Fic-like"/>
    <property type="match status" value="1"/>
</dbReference>
<keyword evidence="2" id="KW-0067">ATP-binding</keyword>
<dbReference type="Pfam" id="PF13411">
    <property type="entry name" value="MerR_1"/>
    <property type="match status" value="1"/>
</dbReference>
<feature type="active site" evidence="1">
    <location>
        <position position="173"/>
    </location>
</feature>
<feature type="site" description="Important for autoinhibition of adenylyltransferase activity" evidence="3">
    <location>
        <position position="45"/>
    </location>
</feature>
<evidence type="ECO:0000259" key="4">
    <source>
        <dbReference type="PROSITE" id="PS50937"/>
    </source>
</evidence>
<dbReference type="InterPro" id="IPR040198">
    <property type="entry name" value="Fido_containing"/>
</dbReference>
<dbReference type="PROSITE" id="PS50937">
    <property type="entry name" value="HTH_MERR_2"/>
    <property type="match status" value="1"/>
</dbReference>
<dbReference type="GO" id="GO:0003677">
    <property type="term" value="F:DNA binding"/>
    <property type="evidence" value="ECO:0007669"/>
    <property type="project" value="InterPro"/>
</dbReference>
<dbReference type="GO" id="GO:0005524">
    <property type="term" value="F:ATP binding"/>
    <property type="evidence" value="ECO:0007669"/>
    <property type="project" value="UniProtKB-KW"/>
</dbReference>
<dbReference type="InterPro" id="IPR009061">
    <property type="entry name" value="DNA-bd_dom_put_sf"/>
</dbReference>
<dbReference type="Proteomes" id="UP000177416">
    <property type="component" value="Unassembled WGS sequence"/>
</dbReference>
<reference evidence="6 7" key="1">
    <citation type="journal article" date="2016" name="Nat. Commun.">
        <title>Thousands of microbial genomes shed light on interconnected biogeochemical processes in an aquifer system.</title>
        <authorList>
            <person name="Anantharaman K."/>
            <person name="Brown C.T."/>
            <person name="Hug L.A."/>
            <person name="Sharon I."/>
            <person name="Castelle C.J."/>
            <person name="Probst A.J."/>
            <person name="Thomas B.C."/>
            <person name="Singh A."/>
            <person name="Wilkins M.J."/>
            <person name="Karaoz U."/>
            <person name="Brodie E.L."/>
            <person name="Williams K.H."/>
            <person name="Hubbard S.S."/>
            <person name="Banfield J.F."/>
        </authorList>
    </citation>
    <scope>NUCLEOTIDE SEQUENCE [LARGE SCALE GENOMIC DNA]</scope>
</reference>
<dbReference type="AlphaFoldDB" id="A0A1F5ZJT5"/>
<dbReference type="Gene3D" id="1.10.1660.10">
    <property type="match status" value="1"/>
</dbReference>
<dbReference type="InterPro" id="IPR003812">
    <property type="entry name" value="Fido"/>
</dbReference>
<dbReference type="InterPro" id="IPR036597">
    <property type="entry name" value="Fido-like_dom_sf"/>
</dbReference>
<evidence type="ECO:0000256" key="2">
    <source>
        <dbReference type="PIRSR" id="PIRSR640198-2"/>
    </source>
</evidence>
<dbReference type="SMART" id="SM00422">
    <property type="entry name" value="HTH_MERR"/>
    <property type="match status" value="1"/>
</dbReference>
<sequence length="328" mass="37272">MKKLLATLETKKQRLDNYRPLPPDLVRNLEKWFKIELTYTSNAIEGNTLSRADTALIVEKGLTVEGKTLTEHLEAVNHAHAFEWIATLAHLKRKDLTEHHILDLHRQILQKIDDANAGRYRTVSVRIAGSRAIMPNPVKVPRLYDEFISWLHDAHGNELAIAADAHFRLVSIHPFVDGNGRTARLLMNLLLMQAGFPPAIIRKDDRKRYIDSIEAGQLGKSRDDYYQLMFASVDRSLNIYLNAIEQKVETTRAAGKPLLKIGELAKLVGETVPTIRYWTREGLLSVAERSPGGYQLYTQSQVSVVQKIKKLQEKRLTLAEIKKVLNSN</sequence>
<evidence type="ECO:0000256" key="3">
    <source>
        <dbReference type="PIRSR" id="PIRSR640198-3"/>
    </source>
</evidence>
<dbReference type="Gene3D" id="1.10.3290.10">
    <property type="entry name" value="Fido-like domain"/>
    <property type="match status" value="1"/>
</dbReference>
<dbReference type="GO" id="GO:0006355">
    <property type="term" value="P:regulation of DNA-templated transcription"/>
    <property type="evidence" value="ECO:0007669"/>
    <property type="project" value="InterPro"/>
</dbReference>
<evidence type="ECO:0000259" key="5">
    <source>
        <dbReference type="PROSITE" id="PS51459"/>
    </source>
</evidence>
<dbReference type="PROSITE" id="PS51459">
    <property type="entry name" value="FIDO"/>
    <property type="match status" value="1"/>
</dbReference>
<dbReference type="PANTHER" id="PTHR13504">
    <property type="entry name" value="FIDO DOMAIN-CONTAINING PROTEIN DDB_G0283145"/>
    <property type="match status" value="1"/>
</dbReference>
<dbReference type="SUPFAM" id="SSF46955">
    <property type="entry name" value="Putative DNA-binding domain"/>
    <property type="match status" value="1"/>
</dbReference>
<feature type="domain" description="Fido" evidence="5">
    <location>
        <begin position="96"/>
        <end position="231"/>
    </location>
</feature>
<dbReference type="PANTHER" id="PTHR13504:SF38">
    <property type="entry name" value="FIDO DOMAIN-CONTAINING PROTEIN"/>
    <property type="match status" value="1"/>
</dbReference>
<feature type="binding site" evidence="2">
    <location>
        <begin position="177"/>
        <end position="184"/>
    </location>
    <ligand>
        <name>ATP</name>
        <dbReference type="ChEBI" id="CHEBI:30616"/>
    </ligand>
</feature>
<dbReference type="InterPro" id="IPR000551">
    <property type="entry name" value="MerR-type_HTH_dom"/>
</dbReference>
<name>A0A1F5ZJT5_9BACT</name>
<keyword evidence="2" id="KW-0547">Nucleotide-binding</keyword>
<organism evidence="6 7">
    <name type="scientific">Candidatus Gottesmanbacteria bacterium RIFCSPHIGHO2_01_FULL_46_14</name>
    <dbReference type="NCBI Taxonomy" id="1798380"/>
    <lineage>
        <taxon>Bacteria</taxon>
        <taxon>Candidatus Gottesmaniibacteriota</taxon>
    </lineage>
</organism>
<proteinExistence type="predicted"/>
<dbReference type="Pfam" id="PF02661">
    <property type="entry name" value="Fic"/>
    <property type="match status" value="1"/>
</dbReference>
<evidence type="ECO:0000313" key="6">
    <source>
        <dbReference type="EMBL" id="OGG12613.1"/>
    </source>
</evidence>
<evidence type="ECO:0000256" key="1">
    <source>
        <dbReference type="PIRSR" id="PIRSR640198-1"/>
    </source>
</evidence>
<accession>A0A1F5ZJT5</accession>
<protein>
    <submittedName>
        <fullName evidence="6">Cell filamentation protein Fic</fullName>
    </submittedName>
</protein>
<gene>
    <name evidence="6" type="ORF">A2875_05365</name>
</gene>
<comment type="caution">
    <text evidence="6">The sequence shown here is derived from an EMBL/GenBank/DDBJ whole genome shotgun (WGS) entry which is preliminary data.</text>
</comment>